<evidence type="ECO:0000313" key="2">
    <source>
        <dbReference type="Proteomes" id="UP001234297"/>
    </source>
</evidence>
<dbReference type="EMBL" id="CM056816">
    <property type="protein sequence ID" value="KAJ8633607.1"/>
    <property type="molecule type" value="Genomic_DNA"/>
</dbReference>
<proteinExistence type="predicted"/>
<organism evidence="1 2">
    <name type="scientific">Persea americana</name>
    <name type="common">Avocado</name>
    <dbReference type="NCBI Taxonomy" id="3435"/>
    <lineage>
        <taxon>Eukaryota</taxon>
        <taxon>Viridiplantae</taxon>
        <taxon>Streptophyta</taxon>
        <taxon>Embryophyta</taxon>
        <taxon>Tracheophyta</taxon>
        <taxon>Spermatophyta</taxon>
        <taxon>Magnoliopsida</taxon>
        <taxon>Magnoliidae</taxon>
        <taxon>Laurales</taxon>
        <taxon>Lauraceae</taxon>
        <taxon>Persea</taxon>
    </lineage>
</organism>
<name>A0ACC2LJM4_PERAE</name>
<sequence length="87" mass="9425">MQCIHLRASKDMLPSHDPFPSVRLDSRGEGSDGNSVKIARWRLGGGLIPRHQNLLPHSLQGRLIIAAVASGLFLITLGFESHVGMEG</sequence>
<reference evidence="1 2" key="1">
    <citation type="journal article" date="2022" name="Hortic Res">
        <title>A haplotype resolved chromosomal level avocado genome allows analysis of novel avocado genes.</title>
        <authorList>
            <person name="Nath O."/>
            <person name="Fletcher S.J."/>
            <person name="Hayward A."/>
            <person name="Shaw L.M."/>
            <person name="Masouleh A.K."/>
            <person name="Furtado A."/>
            <person name="Henry R.J."/>
            <person name="Mitter N."/>
        </authorList>
    </citation>
    <scope>NUCLEOTIDE SEQUENCE [LARGE SCALE GENOMIC DNA]</scope>
    <source>
        <strain evidence="2">cv. Hass</strain>
    </source>
</reference>
<dbReference type="Proteomes" id="UP001234297">
    <property type="component" value="Chromosome 8"/>
</dbReference>
<accession>A0ACC2LJM4</accession>
<keyword evidence="2" id="KW-1185">Reference proteome</keyword>
<evidence type="ECO:0000313" key="1">
    <source>
        <dbReference type="EMBL" id="KAJ8633607.1"/>
    </source>
</evidence>
<comment type="caution">
    <text evidence="1">The sequence shown here is derived from an EMBL/GenBank/DDBJ whole genome shotgun (WGS) entry which is preliminary data.</text>
</comment>
<protein>
    <submittedName>
        <fullName evidence="1">Uncharacterized protein</fullName>
    </submittedName>
</protein>
<gene>
    <name evidence="1" type="ORF">MRB53_026943</name>
</gene>